<accession>A0A4R5LQM5</accession>
<proteinExistence type="predicted"/>
<dbReference type="EMBL" id="SMSE01000003">
    <property type="protein sequence ID" value="TDG12872.1"/>
    <property type="molecule type" value="Genomic_DNA"/>
</dbReference>
<evidence type="ECO:0000313" key="2">
    <source>
        <dbReference type="Proteomes" id="UP000295554"/>
    </source>
</evidence>
<evidence type="ECO:0000313" key="1">
    <source>
        <dbReference type="EMBL" id="TDG12872.1"/>
    </source>
</evidence>
<dbReference type="AlphaFoldDB" id="A0A4R5LQM5"/>
<protein>
    <recommendedName>
        <fullName evidence="3">BrnA antitoxin of type II toxin-antitoxin system</fullName>
    </recommendedName>
</protein>
<keyword evidence="2" id="KW-1185">Reference proteome</keyword>
<name>A0A4R5LQM5_9GAMM</name>
<reference evidence="1 2" key="1">
    <citation type="submission" date="2019-03" db="EMBL/GenBank/DDBJ databases">
        <title>Seongchinamella monodicae gen. nov., sp. nov., a novel member of the Gammaproteobacteria isolated from a tidal mudflat of beach.</title>
        <authorList>
            <person name="Yang H.G."/>
            <person name="Kang J.W."/>
            <person name="Lee S.D."/>
        </authorList>
    </citation>
    <scope>NUCLEOTIDE SEQUENCE [LARGE SCALE GENOMIC DNA]</scope>
    <source>
        <strain evidence="1 2">GH4-78</strain>
    </source>
</reference>
<gene>
    <name evidence="1" type="ORF">E2F43_15040</name>
</gene>
<organism evidence="1 2">
    <name type="scientific">Seongchinamella unica</name>
    <dbReference type="NCBI Taxonomy" id="2547392"/>
    <lineage>
        <taxon>Bacteria</taxon>
        <taxon>Pseudomonadati</taxon>
        <taxon>Pseudomonadota</taxon>
        <taxon>Gammaproteobacteria</taxon>
        <taxon>Cellvibrionales</taxon>
        <taxon>Halieaceae</taxon>
        <taxon>Seongchinamella</taxon>
    </lineage>
</organism>
<dbReference type="Proteomes" id="UP000295554">
    <property type="component" value="Unassembled WGS sequence"/>
</dbReference>
<dbReference type="Pfam" id="PF14384">
    <property type="entry name" value="BrnA_antitoxin"/>
    <property type="match status" value="1"/>
</dbReference>
<evidence type="ECO:0008006" key="3">
    <source>
        <dbReference type="Google" id="ProtNLM"/>
    </source>
</evidence>
<sequence length="61" mass="6801">MICCARLCVELVQAPSVPTGKKSVTIRLDADVLAWMKAQGRGYQSRINAVLRACYEAHRHD</sequence>
<dbReference type="OrthoDB" id="9796641at2"/>
<dbReference type="InterPro" id="IPR025528">
    <property type="entry name" value="BrnA_antitoxin"/>
</dbReference>
<comment type="caution">
    <text evidence="1">The sequence shown here is derived from an EMBL/GenBank/DDBJ whole genome shotgun (WGS) entry which is preliminary data.</text>
</comment>